<dbReference type="GO" id="GO:0000166">
    <property type="term" value="F:nucleotide binding"/>
    <property type="evidence" value="ECO:0007669"/>
    <property type="project" value="UniProtKB-KW"/>
</dbReference>
<evidence type="ECO:0000256" key="5">
    <source>
        <dbReference type="ARBA" id="ARBA00023136"/>
    </source>
</evidence>
<evidence type="ECO:0000313" key="10">
    <source>
        <dbReference type="Proteomes" id="UP000747110"/>
    </source>
</evidence>
<dbReference type="Proteomes" id="UP000747110">
    <property type="component" value="Unassembled WGS sequence"/>
</dbReference>
<feature type="region of interest" description="Disordered" evidence="7">
    <location>
        <begin position="351"/>
        <end position="383"/>
    </location>
</feature>
<feature type="non-terminal residue" evidence="9">
    <location>
        <position position="1"/>
    </location>
</feature>
<accession>A0A8J4FVR0</accession>
<dbReference type="OrthoDB" id="556577at2759"/>
<dbReference type="GO" id="GO:0004383">
    <property type="term" value="F:guanylate cyclase activity"/>
    <property type="evidence" value="ECO:0007669"/>
    <property type="project" value="TreeGrafter"/>
</dbReference>
<feature type="domain" description="Guanylate cyclase" evidence="8">
    <location>
        <begin position="424"/>
        <end position="471"/>
    </location>
</feature>
<evidence type="ECO:0000313" key="9">
    <source>
        <dbReference type="EMBL" id="GIL86164.1"/>
    </source>
</evidence>
<feature type="compositionally biased region" description="Polar residues" evidence="7">
    <location>
        <begin position="13"/>
        <end position="22"/>
    </location>
</feature>
<dbReference type="Gene3D" id="3.30.70.1230">
    <property type="entry name" value="Nucleotide cyclase"/>
    <property type="match status" value="1"/>
</dbReference>
<dbReference type="GO" id="GO:0007168">
    <property type="term" value="P:receptor guanylyl cyclase signaling pathway"/>
    <property type="evidence" value="ECO:0007669"/>
    <property type="project" value="TreeGrafter"/>
</dbReference>
<feature type="compositionally biased region" description="Polar residues" evidence="7">
    <location>
        <begin position="232"/>
        <end position="256"/>
    </location>
</feature>
<sequence length="476" mass="51396">DNYSQPIRIARTGRSSLSSRTPTAAVPRRPLPDIHHDAVQLPPPPPSQIIETTTPGATPARDGDLTCTATSVPLSRDGFGERKAGAPRRAPSFSKLLRTVSIGRMGFLEVAAGFRRLPKEEAPVVSANVTATADAIAPTANTVSYATSINNSINLAAVSWKKLEEVTGPPNLVVTAAAGDAAKGCAENVRLVEGPSGGDDCGAAAGEAWRRDRVVYMERDQHQHHLRPQLRPQLQPNSQSKGTLHTALTPSQQQPLQHRPSGCVSASTTFPMSTNVQADCWHEIWALRTLDTITGEPVIIMSQHDVSAKVIAERHLALVMEAEHRLLEQLFPKHILTHVTEEWIAEAEKADEKAAGNNRGHCGSTQVSAGPVEGGTPAAPKDTTEGEAISAAALVNNPRAVSSAEWRPVVRDCNALATWHPQVTLLFADIKGFTPMCKQVTPREVMTMLNDLFSRFDAILDKFGVFKVRILRVVME</sequence>
<dbReference type="PROSITE" id="PS50125">
    <property type="entry name" value="GUANYLATE_CYCLASE_2"/>
    <property type="match status" value="1"/>
</dbReference>
<organism evidence="9 10">
    <name type="scientific">Volvox reticuliferus</name>
    <dbReference type="NCBI Taxonomy" id="1737510"/>
    <lineage>
        <taxon>Eukaryota</taxon>
        <taxon>Viridiplantae</taxon>
        <taxon>Chlorophyta</taxon>
        <taxon>core chlorophytes</taxon>
        <taxon>Chlorophyceae</taxon>
        <taxon>CS clade</taxon>
        <taxon>Chlamydomonadales</taxon>
        <taxon>Volvocaceae</taxon>
        <taxon>Volvox</taxon>
    </lineage>
</organism>
<dbReference type="GO" id="GO:0005886">
    <property type="term" value="C:plasma membrane"/>
    <property type="evidence" value="ECO:0007669"/>
    <property type="project" value="TreeGrafter"/>
</dbReference>
<evidence type="ECO:0000256" key="7">
    <source>
        <dbReference type="SAM" id="MobiDB-lite"/>
    </source>
</evidence>
<feature type="region of interest" description="Disordered" evidence="7">
    <location>
        <begin position="221"/>
        <end position="264"/>
    </location>
</feature>
<evidence type="ECO:0000259" key="8">
    <source>
        <dbReference type="PROSITE" id="PS50125"/>
    </source>
</evidence>
<keyword evidence="2" id="KW-0812">Transmembrane</keyword>
<reference evidence="9" key="1">
    <citation type="journal article" date="2021" name="Proc. Natl. Acad. Sci. U.S.A.">
        <title>Three genomes in the algal genus Volvox reveal the fate of a haploid sex-determining region after a transition to homothallism.</title>
        <authorList>
            <person name="Yamamoto K."/>
            <person name="Hamaji T."/>
            <person name="Kawai-Toyooka H."/>
            <person name="Matsuzaki R."/>
            <person name="Takahashi F."/>
            <person name="Nishimura Y."/>
            <person name="Kawachi M."/>
            <person name="Noguchi H."/>
            <person name="Minakuchi Y."/>
            <person name="Umen J.G."/>
            <person name="Toyoda A."/>
            <person name="Nozaki H."/>
        </authorList>
    </citation>
    <scope>NUCLEOTIDE SEQUENCE</scope>
    <source>
        <strain evidence="9">NIES-3786</strain>
    </source>
</reference>
<dbReference type="PANTHER" id="PTHR11920">
    <property type="entry name" value="GUANYLYL CYCLASE"/>
    <property type="match status" value="1"/>
</dbReference>
<evidence type="ECO:0000256" key="2">
    <source>
        <dbReference type="ARBA" id="ARBA00022692"/>
    </source>
</evidence>
<comment type="subcellular location">
    <subcellularLocation>
        <location evidence="1">Membrane</location>
    </subcellularLocation>
</comment>
<evidence type="ECO:0000256" key="6">
    <source>
        <dbReference type="ARBA" id="ARBA00023239"/>
    </source>
</evidence>
<name>A0A8J4FVR0_9CHLO</name>
<dbReference type="InterPro" id="IPR029787">
    <property type="entry name" value="Nucleotide_cyclase"/>
</dbReference>
<dbReference type="InterPro" id="IPR050401">
    <property type="entry name" value="Cyclic_nucleotide_synthase"/>
</dbReference>
<evidence type="ECO:0000256" key="4">
    <source>
        <dbReference type="ARBA" id="ARBA00022989"/>
    </source>
</evidence>
<dbReference type="GO" id="GO:0004016">
    <property type="term" value="F:adenylate cyclase activity"/>
    <property type="evidence" value="ECO:0007669"/>
    <property type="project" value="TreeGrafter"/>
</dbReference>
<comment type="caution">
    <text evidence="9">The sequence shown here is derived from an EMBL/GenBank/DDBJ whole genome shotgun (WGS) entry which is preliminary data.</text>
</comment>
<keyword evidence="5" id="KW-0472">Membrane</keyword>
<dbReference type="Pfam" id="PF00211">
    <property type="entry name" value="Guanylate_cyc"/>
    <property type="match status" value="1"/>
</dbReference>
<keyword evidence="4" id="KW-1133">Transmembrane helix</keyword>
<dbReference type="AlphaFoldDB" id="A0A8J4FVR0"/>
<evidence type="ECO:0000256" key="3">
    <source>
        <dbReference type="ARBA" id="ARBA00022741"/>
    </source>
</evidence>
<proteinExistence type="predicted"/>
<evidence type="ECO:0000256" key="1">
    <source>
        <dbReference type="ARBA" id="ARBA00004370"/>
    </source>
</evidence>
<dbReference type="GO" id="GO:0001653">
    <property type="term" value="F:peptide receptor activity"/>
    <property type="evidence" value="ECO:0007669"/>
    <property type="project" value="TreeGrafter"/>
</dbReference>
<dbReference type="PANTHER" id="PTHR11920:SF335">
    <property type="entry name" value="GUANYLATE CYCLASE"/>
    <property type="match status" value="1"/>
</dbReference>
<feature type="region of interest" description="Disordered" evidence="7">
    <location>
        <begin position="1"/>
        <end position="30"/>
    </location>
</feature>
<dbReference type="SUPFAM" id="SSF55073">
    <property type="entry name" value="Nucleotide cyclase"/>
    <property type="match status" value="1"/>
</dbReference>
<dbReference type="EMBL" id="BNCP01000035">
    <property type="protein sequence ID" value="GIL86164.1"/>
    <property type="molecule type" value="Genomic_DNA"/>
</dbReference>
<protein>
    <recommendedName>
        <fullName evidence="8">Guanylate cyclase domain-containing protein</fullName>
    </recommendedName>
</protein>
<keyword evidence="6" id="KW-0456">Lyase</keyword>
<dbReference type="GO" id="GO:0035556">
    <property type="term" value="P:intracellular signal transduction"/>
    <property type="evidence" value="ECO:0007669"/>
    <property type="project" value="InterPro"/>
</dbReference>
<gene>
    <name evidence="9" type="ORF">Vretifemale_14520</name>
</gene>
<dbReference type="InterPro" id="IPR001054">
    <property type="entry name" value="A/G_cyclase"/>
</dbReference>
<keyword evidence="10" id="KW-1185">Reference proteome</keyword>
<keyword evidence="3" id="KW-0547">Nucleotide-binding</keyword>